<dbReference type="InterPro" id="IPR005026">
    <property type="entry name" value="SAPAP"/>
</dbReference>
<dbReference type="Proteomes" id="UP000792457">
    <property type="component" value="Unassembled WGS sequence"/>
</dbReference>
<reference evidence="3" key="2">
    <citation type="submission" date="2017-10" db="EMBL/GenBank/DDBJ databases">
        <title>Ladona fulva Genome sequencing and assembly.</title>
        <authorList>
            <person name="Murali S."/>
            <person name="Richards S."/>
            <person name="Bandaranaike D."/>
            <person name="Bellair M."/>
            <person name="Blankenburg K."/>
            <person name="Chao H."/>
            <person name="Dinh H."/>
            <person name="Doddapaneni H."/>
            <person name="Dugan-Rocha S."/>
            <person name="Elkadiri S."/>
            <person name="Gnanaolivu R."/>
            <person name="Hernandez B."/>
            <person name="Skinner E."/>
            <person name="Javaid M."/>
            <person name="Lee S."/>
            <person name="Li M."/>
            <person name="Ming W."/>
            <person name="Munidasa M."/>
            <person name="Muniz J."/>
            <person name="Nguyen L."/>
            <person name="Hughes D."/>
            <person name="Osuji N."/>
            <person name="Pu L.-L."/>
            <person name="Puazo M."/>
            <person name="Qu C."/>
            <person name="Quiroz J."/>
            <person name="Raj R."/>
            <person name="Weissenberger G."/>
            <person name="Xin Y."/>
            <person name="Zou X."/>
            <person name="Han Y."/>
            <person name="Worley K."/>
            <person name="Muzny D."/>
            <person name="Gibbs R."/>
        </authorList>
    </citation>
    <scope>NUCLEOTIDE SEQUENCE</scope>
    <source>
        <strain evidence="3">Sampled in the wild</strain>
    </source>
</reference>
<evidence type="ECO:0000313" key="4">
    <source>
        <dbReference type="Proteomes" id="UP000792457"/>
    </source>
</evidence>
<organism evidence="3 4">
    <name type="scientific">Ladona fulva</name>
    <name type="common">Scarce chaser dragonfly</name>
    <name type="synonym">Libellula fulva</name>
    <dbReference type="NCBI Taxonomy" id="123851"/>
    <lineage>
        <taxon>Eukaryota</taxon>
        <taxon>Metazoa</taxon>
        <taxon>Ecdysozoa</taxon>
        <taxon>Arthropoda</taxon>
        <taxon>Hexapoda</taxon>
        <taxon>Insecta</taxon>
        <taxon>Pterygota</taxon>
        <taxon>Palaeoptera</taxon>
        <taxon>Odonata</taxon>
        <taxon>Epiprocta</taxon>
        <taxon>Anisoptera</taxon>
        <taxon>Libelluloidea</taxon>
        <taxon>Libellulidae</taxon>
        <taxon>Ladona</taxon>
    </lineage>
</organism>
<dbReference type="Pfam" id="PF03359">
    <property type="entry name" value="GKAP"/>
    <property type="match status" value="1"/>
</dbReference>
<protein>
    <recommendedName>
        <fullName evidence="5">Disks large-associated protein 3</fullName>
    </recommendedName>
</protein>
<dbReference type="PANTHER" id="PTHR12353">
    <property type="entry name" value="DISKS LARGE-ASSOCIATED PROTEIN DAP SAP90/PSD-95-ASSOCIATED PROTEIN"/>
    <property type="match status" value="1"/>
</dbReference>
<evidence type="ECO:0000313" key="3">
    <source>
        <dbReference type="EMBL" id="KAG8222997.1"/>
    </source>
</evidence>
<name>A0A8K0NVB3_LADFU</name>
<dbReference type="EMBL" id="KZ308149">
    <property type="protein sequence ID" value="KAG8222997.1"/>
    <property type="molecule type" value="Genomic_DNA"/>
</dbReference>
<evidence type="ECO:0000256" key="2">
    <source>
        <dbReference type="SAM" id="MobiDB-lite"/>
    </source>
</evidence>
<proteinExistence type="inferred from homology"/>
<gene>
    <name evidence="3" type="ORF">J437_LFUL000705</name>
</gene>
<keyword evidence="4" id="KW-1185">Reference proteome</keyword>
<dbReference type="GO" id="GO:0060090">
    <property type="term" value="F:molecular adaptor activity"/>
    <property type="evidence" value="ECO:0007669"/>
    <property type="project" value="TreeGrafter"/>
</dbReference>
<feature type="region of interest" description="Disordered" evidence="2">
    <location>
        <begin position="109"/>
        <end position="130"/>
    </location>
</feature>
<dbReference type="PANTHER" id="PTHR12353:SF31">
    <property type="entry name" value="LD44824P"/>
    <property type="match status" value="1"/>
</dbReference>
<sequence length="130" mass="14593">MKAEIARITKLVESIEKELNGIEEGKEDLPEEAEGWLRSAAGQARLLMRQKMQQFEGLCHKHLSQSPGEAFPTTLEDLAGFWDMVLLQVASVDSMFQEIECLRASGWVETPKKSSTTKEARPESNLINSE</sequence>
<feature type="compositionally biased region" description="Basic and acidic residues" evidence="2">
    <location>
        <begin position="110"/>
        <end position="122"/>
    </location>
</feature>
<dbReference type="GO" id="GO:0099572">
    <property type="term" value="C:postsynaptic specialization"/>
    <property type="evidence" value="ECO:0007669"/>
    <property type="project" value="TreeGrafter"/>
</dbReference>
<comment type="similarity">
    <text evidence="1">Belongs to the SAPAP family.</text>
</comment>
<dbReference type="OrthoDB" id="10036956at2759"/>
<accession>A0A8K0NVB3</accession>
<dbReference type="GO" id="GO:0098978">
    <property type="term" value="C:glutamatergic synapse"/>
    <property type="evidence" value="ECO:0007669"/>
    <property type="project" value="TreeGrafter"/>
</dbReference>
<dbReference type="AlphaFoldDB" id="A0A8K0NVB3"/>
<comment type="caution">
    <text evidence="3">The sequence shown here is derived from an EMBL/GenBank/DDBJ whole genome shotgun (WGS) entry which is preliminary data.</text>
</comment>
<evidence type="ECO:0000256" key="1">
    <source>
        <dbReference type="ARBA" id="ARBA00008839"/>
    </source>
</evidence>
<evidence type="ECO:0008006" key="5">
    <source>
        <dbReference type="Google" id="ProtNLM"/>
    </source>
</evidence>
<feature type="non-terminal residue" evidence="3">
    <location>
        <position position="130"/>
    </location>
</feature>
<reference evidence="3" key="1">
    <citation type="submission" date="2013-04" db="EMBL/GenBank/DDBJ databases">
        <authorList>
            <person name="Qu J."/>
            <person name="Murali S.C."/>
            <person name="Bandaranaike D."/>
            <person name="Bellair M."/>
            <person name="Blankenburg K."/>
            <person name="Chao H."/>
            <person name="Dinh H."/>
            <person name="Doddapaneni H."/>
            <person name="Downs B."/>
            <person name="Dugan-Rocha S."/>
            <person name="Elkadiri S."/>
            <person name="Gnanaolivu R.D."/>
            <person name="Hernandez B."/>
            <person name="Javaid M."/>
            <person name="Jayaseelan J.C."/>
            <person name="Lee S."/>
            <person name="Li M."/>
            <person name="Ming W."/>
            <person name="Munidasa M."/>
            <person name="Muniz J."/>
            <person name="Nguyen L."/>
            <person name="Ongeri F."/>
            <person name="Osuji N."/>
            <person name="Pu L.-L."/>
            <person name="Puazo M."/>
            <person name="Qu C."/>
            <person name="Quiroz J."/>
            <person name="Raj R."/>
            <person name="Weissenberger G."/>
            <person name="Xin Y."/>
            <person name="Zou X."/>
            <person name="Han Y."/>
            <person name="Richards S."/>
            <person name="Worley K."/>
            <person name="Muzny D."/>
            <person name="Gibbs R."/>
        </authorList>
    </citation>
    <scope>NUCLEOTIDE SEQUENCE</scope>
    <source>
        <strain evidence="3">Sampled in the wild</strain>
    </source>
</reference>
<dbReference type="GO" id="GO:0023052">
    <property type="term" value="P:signaling"/>
    <property type="evidence" value="ECO:0007669"/>
    <property type="project" value="InterPro"/>
</dbReference>